<reference evidence="1" key="3">
    <citation type="submission" date="2025-09" db="UniProtKB">
        <authorList>
            <consortium name="Ensembl"/>
        </authorList>
    </citation>
    <scope>IDENTIFICATION</scope>
</reference>
<keyword evidence="2" id="KW-1185">Reference proteome</keyword>
<reference evidence="1" key="2">
    <citation type="submission" date="2025-08" db="UniProtKB">
        <authorList>
            <consortium name="Ensembl"/>
        </authorList>
    </citation>
    <scope>IDENTIFICATION</scope>
</reference>
<dbReference type="GeneTree" id="ENSGT00940000153417"/>
<protein>
    <submittedName>
        <fullName evidence="1">Uncharacterized protein</fullName>
    </submittedName>
</protein>
<evidence type="ECO:0000313" key="2">
    <source>
        <dbReference type="Proteomes" id="UP000314982"/>
    </source>
</evidence>
<dbReference type="Proteomes" id="UP000314982">
    <property type="component" value="Unassembled WGS sequence"/>
</dbReference>
<dbReference type="Ensembl" id="ENSHHUT00000061480.1">
    <property type="protein sequence ID" value="ENSHHUP00000059448.1"/>
    <property type="gene ID" value="ENSHHUG00000035326.1"/>
</dbReference>
<accession>A0A4W5PBH1</accession>
<evidence type="ECO:0000313" key="1">
    <source>
        <dbReference type="Ensembl" id="ENSHHUP00000059448.1"/>
    </source>
</evidence>
<dbReference type="STRING" id="62062.ENSHHUP00000059448"/>
<dbReference type="AlphaFoldDB" id="A0A4W5PBH1"/>
<reference evidence="2" key="1">
    <citation type="submission" date="2018-06" db="EMBL/GenBank/DDBJ databases">
        <title>Genome assembly of Danube salmon.</title>
        <authorList>
            <person name="Macqueen D.J."/>
            <person name="Gundappa M.K."/>
        </authorList>
    </citation>
    <scope>NUCLEOTIDE SEQUENCE [LARGE SCALE GENOMIC DNA]</scope>
</reference>
<proteinExistence type="predicted"/>
<sequence>MWSNAMRICKGYLPNKLSVLQEEYEKEAAKKGSRGVAQAGEWEQSGEYARAVECYLKVKDSTTDPLMEKCWMTAAEKAVDVIHAVGPRLTQLRKYSDAAELYLSLDLIKEAIDAFIEGEEWNKAKSGQGAGSKV</sequence>
<name>A0A4W5PBH1_9TELE</name>
<organism evidence="1 2">
    <name type="scientific">Hucho hucho</name>
    <name type="common">huchen</name>
    <dbReference type="NCBI Taxonomy" id="62062"/>
    <lineage>
        <taxon>Eukaryota</taxon>
        <taxon>Metazoa</taxon>
        <taxon>Chordata</taxon>
        <taxon>Craniata</taxon>
        <taxon>Vertebrata</taxon>
        <taxon>Euteleostomi</taxon>
        <taxon>Actinopterygii</taxon>
        <taxon>Neopterygii</taxon>
        <taxon>Teleostei</taxon>
        <taxon>Protacanthopterygii</taxon>
        <taxon>Salmoniformes</taxon>
        <taxon>Salmonidae</taxon>
        <taxon>Salmoninae</taxon>
        <taxon>Hucho</taxon>
    </lineage>
</organism>